<reference evidence="6 7" key="1">
    <citation type="submission" date="2024-01" db="EMBL/GenBank/DDBJ databases">
        <authorList>
            <person name="Alioto T."/>
            <person name="Alioto T."/>
            <person name="Gomez Garrido J."/>
        </authorList>
    </citation>
    <scope>NUCLEOTIDE SEQUENCE [LARGE SCALE GENOMIC DNA]</scope>
</reference>
<keyword evidence="3 5" id="KW-1133">Transmembrane helix</keyword>
<dbReference type="GO" id="GO:0005886">
    <property type="term" value="C:plasma membrane"/>
    <property type="evidence" value="ECO:0007669"/>
    <property type="project" value="TreeGrafter"/>
</dbReference>
<dbReference type="GO" id="GO:1902936">
    <property type="term" value="F:phosphatidylinositol bisphosphate binding"/>
    <property type="evidence" value="ECO:0007669"/>
    <property type="project" value="TreeGrafter"/>
</dbReference>
<keyword evidence="7" id="KW-1185">Reference proteome</keyword>
<comment type="subcellular location">
    <subcellularLocation>
        <location evidence="1">Membrane</location>
        <topology evidence="1">Multi-pass membrane protein</topology>
    </subcellularLocation>
</comment>
<feature type="transmembrane region" description="Helical" evidence="5">
    <location>
        <begin position="99"/>
        <end position="122"/>
    </location>
</feature>
<keyword evidence="4 5" id="KW-0472">Membrane</keyword>
<evidence type="ECO:0000256" key="2">
    <source>
        <dbReference type="ARBA" id="ARBA00022692"/>
    </source>
</evidence>
<evidence type="ECO:0000313" key="6">
    <source>
        <dbReference type="EMBL" id="CAK6978715.1"/>
    </source>
</evidence>
<dbReference type="PANTHER" id="PTHR16100">
    <property type="entry name" value="PHOSPHOINOSITIDE-INTERACTING PROTEIN FAMILY MEMBER"/>
    <property type="match status" value="1"/>
</dbReference>
<dbReference type="Proteomes" id="UP001314229">
    <property type="component" value="Unassembled WGS sequence"/>
</dbReference>
<evidence type="ECO:0000256" key="3">
    <source>
        <dbReference type="ARBA" id="ARBA00022989"/>
    </source>
</evidence>
<evidence type="ECO:0000256" key="4">
    <source>
        <dbReference type="ARBA" id="ARBA00023136"/>
    </source>
</evidence>
<evidence type="ECO:0000256" key="1">
    <source>
        <dbReference type="ARBA" id="ARBA00004141"/>
    </source>
</evidence>
<dbReference type="GO" id="GO:0044325">
    <property type="term" value="F:transmembrane transporter binding"/>
    <property type="evidence" value="ECO:0007669"/>
    <property type="project" value="TreeGrafter"/>
</dbReference>
<name>A0AAV1Q5Q8_SCOSC</name>
<evidence type="ECO:0000256" key="5">
    <source>
        <dbReference type="SAM" id="Phobius"/>
    </source>
</evidence>
<protein>
    <submittedName>
        <fullName evidence="6">Phosphoinositide-interacting protein-like</fullName>
    </submittedName>
</protein>
<comment type="caution">
    <text evidence="6">The sequence shown here is derived from an EMBL/GenBank/DDBJ whole genome shotgun (WGS) entry which is preliminary data.</text>
</comment>
<evidence type="ECO:0000313" key="7">
    <source>
        <dbReference type="Proteomes" id="UP001314229"/>
    </source>
</evidence>
<gene>
    <name evidence="6" type="ORF">FSCOSCO3_A007575</name>
</gene>
<dbReference type="Pfam" id="PF15099">
    <property type="entry name" value="PIRT"/>
    <property type="match status" value="1"/>
</dbReference>
<accession>A0AAV1Q5Q8</accession>
<dbReference type="EMBL" id="CAWUFR010000511">
    <property type="protein sequence ID" value="CAK6978715.1"/>
    <property type="molecule type" value="Genomic_DNA"/>
</dbReference>
<feature type="transmembrane region" description="Helical" evidence="5">
    <location>
        <begin position="134"/>
        <end position="153"/>
    </location>
</feature>
<sequence>MDILWGPEGKLLALDATSGLTALRQHDDCKGMVVTGVIQEVMPGSPENIPLGECTLSQSRDQLTPPSRTESTVFSLSRSDSLWTTETSRSKCEVYWFPIHLMSTGGSFLVCGIIISGLYFAGHCRKVTNMLGPALLSIGLMVFVVGVVLIPITKENRKRSNMKKPISYYRPPVFNL</sequence>
<dbReference type="PANTHER" id="PTHR16100:SF4">
    <property type="entry name" value="PHOSPHOINOSITIDE-INTERACTING PROTEIN"/>
    <property type="match status" value="1"/>
</dbReference>
<organism evidence="6 7">
    <name type="scientific">Scomber scombrus</name>
    <name type="common">Atlantic mackerel</name>
    <name type="synonym">Scomber vernalis</name>
    <dbReference type="NCBI Taxonomy" id="13677"/>
    <lineage>
        <taxon>Eukaryota</taxon>
        <taxon>Metazoa</taxon>
        <taxon>Chordata</taxon>
        <taxon>Craniata</taxon>
        <taxon>Vertebrata</taxon>
        <taxon>Euteleostomi</taxon>
        <taxon>Actinopterygii</taxon>
        <taxon>Neopterygii</taxon>
        <taxon>Teleostei</taxon>
        <taxon>Neoteleostei</taxon>
        <taxon>Acanthomorphata</taxon>
        <taxon>Pelagiaria</taxon>
        <taxon>Scombriformes</taxon>
        <taxon>Scombridae</taxon>
        <taxon>Scomber</taxon>
    </lineage>
</organism>
<keyword evidence="2 5" id="KW-0812">Transmembrane</keyword>
<proteinExistence type="predicted"/>
<dbReference type="AlphaFoldDB" id="A0AAV1Q5Q8"/>
<dbReference type="InterPro" id="IPR028068">
    <property type="entry name" value="PIRT"/>
</dbReference>